<evidence type="ECO:0000313" key="2">
    <source>
        <dbReference type="EMBL" id="OXM17366.1"/>
    </source>
</evidence>
<dbReference type="EMBL" id="NMUQ01000001">
    <property type="protein sequence ID" value="OXM17366.1"/>
    <property type="molecule type" value="Genomic_DNA"/>
</dbReference>
<protein>
    <submittedName>
        <fullName evidence="2">Elongation factor G-binding protein</fullName>
    </submittedName>
</protein>
<dbReference type="GO" id="GO:0003746">
    <property type="term" value="F:translation elongation factor activity"/>
    <property type="evidence" value="ECO:0007669"/>
    <property type="project" value="UniProtKB-KW"/>
</dbReference>
<evidence type="ECO:0000259" key="1">
    <source>
        <dbReference type="Pfam" id="PF07299"/>
    </source>
</evidence>
<accession>A0A229P503</accession>
<keyword evidence="2" id="KW-0648">Protein biosynthesis</keyword>
<sequence length="217" mass="25085">MSEPFIVNHQYNFIKKQAGILEQTLRANADSKILESVRYSAELKIAELFPNGTNFQKHMLEAIFNLQSSDDFAKHLMELESYLIEFPQITDKQIQKLFPKNKKLKLPDLGAIDYRYVTYISWIDISTNKLFIVYHMNGQFIGIEGRYTPTNKKGYCFVCNRHEELALFTAISKKRPANSSPDYYRAIGNYLCIHGHECNKNITDPSLLEKFVDSVIG</sequence>
<gene>
    <name evidence="2" type="ORF">CGZ75_12420</name>
</gene>
<dbReference type="AlphaFoldDB" id="A0A229P503"/>
<name>A0A229P503_9BACL</name>
<keyword evidence="2" id="KW-0251">Elongation factor</keyword>
<proteinExistence type="predicted"/>
<comment type="caution">
    <text evidence="2">The sequence shown here is derived from an EMBL/GenBank/DDBJ whole genome shotgun (WGS) entry which is preliminary data.</text>
</comment>
<dbReference type="Gene3D" id="1.20.1280.250">
    <property type="match status" value="1"/>
</dbReference>
<dbReference type="Proteomes" id="UP000215145">
    <property type="component" value="Unassembled WGS sequence"/>
</dbReference>
<dbReference type="InterPro" id="IPR010841">
    <property type="entry name" value="EF-G-binding_N"/>
</dbReference>
<organism evidence="2 3">
    <name type="scientific">Paenibacillus herberti</name>
    <dbReference type="NCBI Taxonomy" id="1619309"/>
    <lineage>
        <taxon>Bacteria</taxon>
        <taxon>Bacillati</taxon>
        <taxon>Bacillota</taxon>
        <taxon>Bacilli</taxon>
        <taxon>Bacillales</taxon>
        <taxon>Paenibacillaceae</taxon>
        <taxon>Paenibacillus</taxon>
    </lineage>
</organism>
<dbReference type="CDD" id="cd16342">
    <property type="entry name" value="FusC_FusB"/>
    <property type="match status" value="1"/>
</dbReference>
<dbReference type="Pfam" id="PF07299">
    <property type="entry name" value="EF-G-binding_N"/>
    <property type="match status" value="1"/>
</dbReference>
<dbReference type="RefSeq" id="WP_089524441.1">
    <property type="nucleotide sequence ID" value="NZ_NMUQ01000001.1"/>
</dbReference>
<feature type="domain" description="Elongation factor G-binding protein N-terminal" evidence="1">
    <location>
        <begin position="5"/>
        <end position="87"/>
    </location>
</feature>
<evidence type="ECO:0000313" key="3">
    <source>
        <dbReference type="Proteomes" id="UP000215145"/>
    </source>
</evidence>
<keyword evidence="3" id="KW-1185">Reference proteome</keyword>
<dbReference type="InterPro" id="IPR038344">
    <property type="entry name" value="EF-G_N_sf"/>
</dbReference>
<dbReference type="OrthoDB" id="1891078at2"/>
<reference evidence="2 3" key="1">
    <citation type="submission" date="2017-07" db="EMBL/GenBank/DDBJ databases">
        <title>Paenibacillus herberti R33 genome sequencing and assembly.</title>
        <authorList>
            <person name="Su W."/>
        </authorList>
    </citation>
    <scope>NUCLEOTIDE SEQUENCE [LARGE SCALE GENOMIC DNA]</scope>
    <source>
        <strain evidence="2 3">R33</strain>
    </source>
</reference>